<protein>
    <submittedName>
        <fullName evidence="1">TniB family NTP-binding protein</fullName>
    </submittedName>
</protein>
<dbReference type="SUPFAM" id="SSF52540">
    <property type="entry name" value="P-loop containing nucleoside triphosphate hydrolases"/>
    <property type="match status" value="1"/>
</dbReference>
<gene>
    <name evidence="1" type="ORF">NJU99_13320</name>
</gene>
<dbReference type="RefSeq" id="WP_254576396.1">
    <property type="nucleotide sequence ID" value="NZ_CP100595.1"/>
</dbReference>
<evidence type="ECO:0000313" key="1">
    <source>
        <dbReference type="EMBL" id="UTJ06216.1"/>
    </source>
</evidence>
<dbReference type="EMBL" id="CP100595">
    <property type="protein sequence ID" value="UTJ06216.1"/>
    <property type="molecule type" value="Genomic_DNA"/>
</dbReference>
<keyword evidence="2" id="KW-1185">Reference proteome</keyword>
<sequence length="311" mass="35867">MVKINLKPRAQSLLNETDEERIKYIKKNKWVNYPKAQEIFNILEDLKKYEKDKSRISSILLVGASTNGKTTLLEEFINKYPPYDNYEKDNKKIKEKFLNDYNAIGIPILYVVAPAEPSESRLYSEILHIIDAPFNDGMSISRKQHLVEHYLKILNVEMVIIDEIHNILSGSVARQKQIMNAIKNLSNTLKIPIVLSGIKDALRALSTDEQIISRFRPVFLPRWKENKELINLVSTFISSFPLKKQSSVNASLIKELLEISQGYIGDISELLKEAAIYAIRTKSETITLEEIKKCKFRSLEKADKNSKLFYE</sequence>
<accession>A0ABY5E389</accession>
<evidence type="ECO:0000313" key="2">
    <source>
        <dbReference type="Proteomes" id="UP001060012"/>
    </source>
</evidence>
<dbReference type="Gene3D" id="3.40.50.300">
    <property type="entry name" value="P-loop containing nucleotide triphosphate hydrolases"/>
    <property type="match status" value="1"/>
</dbReference>
<name>A0ABY5E389_9BACT</name>
<dbReference type="Proteomes" id="UP001060012">
    <property type="component" value="Chromosome"/>
</dbReference>
<dbReference type="Pfam" id="PF05621">
    <property type="entry name" value="TniB"/>
    <property type="match status" value="1"/>
</dbReference>
<organism evidence="1 2">
    <name type="scientific">Arcobacter roscoffensis</name>
    <dbReference type="NCBI Taxonomy" id="2961520"/>
    <lineage>
        <taxon>Bacteria</taxon>
        <taxon>Pseudomonadati</taxon>
        <taxon>Campylobacterota</taxon>
        <taxon>Epsilonproteobacteria</taxon>
        <taxon>Campylobacterales</taxon>
        <taxon>Arcobacteraceae</taxon>
        <taxon>Arcobacter</taxon>
    </lineage>
</organism>
<dbReference type="InterPro" id="IPR008868">
    <property type="entry name" value="TniB"/>
</dbReference>
<dbReference type="InterPro" id="IPR027417">
    <property type="entry name" value="P-loop_NTPase"/>
</dbReference>
<reference evidence="1" key="1">
    <citation type="submission" date="2022-07" db="EMBL/GenBank/DDBJ databases">
        <title>Arcobacter roscoffensis sp. nov., a marine bacterium isolated from coastal seawater collected from Roscoff, France.</title>
        <authorList>
            <person name="Pascual J."/>
            <person name="Lepeaux C."/>
            <person name="Methner A."/>
            <person name="Overmann J."/>
        </authorList>
    </citation>
    <scope>NUCLEOTIDE SEQUENCE</scope>
    <source>
        <strain evidence="1">ARW1-2F2</strain>
    </source>
</reference>
<proteinExistence type="predicted"/>